<protein>
    <submittedName>
        <fullName evidence="6">LysR family transcriptional regulator</fullName>
    </submittedName>
</protein>
<dbReference type="PANTHER" id="PTHR30419">
    <property type="entry name" value="HTH-TYPE TRANSCRIPTIONAL REGULATOR YBHD"/>
    <property type="match status" value="1"/>
</dbReference>
<dbReference type="Pfam" id="PF03466">
    <property type="entry name" value="LysR_substrate"/>
    <property type="match status" value="1"/>
</dbReference>
<dbReference type="EMBL" id="JAPDIA010000008">
    <property type="protein sequence ID" value="MDG0813272.1"/>
    <property type="molecule type" value="Genomic_DNA"/>
</dbReference>
<keyword evidence="2" id="KW-0805">Transcription regulation</keyword>
<dbReference type="Pfam" id="PF00126">
    <property type="entry name" value="HTH_1"/>
    <property type="match status" value="1"/>
</dbReference>
<reference evidence="6" key="1">
    <citation type="submission" date="2022-10" db="EMBL/GenBank/DDBJ databases">
        <title>Comparative genomic analysis of Cohnella hashimotonis sp. nov., isolated from the International Space Station.</title>
        <authorList>
            <person name="Simpson A."/>
            <person name="Venkateswaran K."/>
        </authorList>
    </citation>
    <scope>NUCLEOTIDE SEQUENCE</scope>
    <source>
        <strain evidence="6">DSM 28161</strain>
    </source>
</reference>
<dbReference type="Gene3D" id="3.40.190.290">
    <property type="match status" value="1"/>
</dbReference>
<dbReference type="InterPro" id="IPR050950">
    <property type="entry name" value="HTH-type_LysR_regulators"/>
</dbReference>
<dbReference type="InterPro" id="IPR000847">
    <property type="entry name" value="LysR_HTH_N"/>
</dbReference>
<dbReference type="PRINTS" id="PR00039">
    <property type="entry name" value="HTHLYSR"/>
</dbReference>
<comment type="similarity">
    <text evidence="1">Belongs to the LysR transcriptional regulatory family.</text>
</comment>
<dbReference type="Gene3D" id="1.10.10.10">
    <property type="entry name" value="Winged helix-like DNA-binding domain superfamily/Winged helix DNA-binding domain"/>
    <property type="match status" value="1"/>
</dbReference>
<dbReference type="InterPro" id="IPR005119">
    <property type="entry name" value="LysR_subst-bd"/>
</dbReference>
<dbReference type="InterPro" id="IPR036388">
    <property type="entry name" value="WH-like_DNA-bd_sf"/>
</dbReference>
<dbReference type="GO" id="GO:0003700">
    <property type="term" value="F:DNA-binding transcription factor activity"/>
    <property type="evidence" value="ECO:0007669"/>
    <property type="project" value="InterPro"/>
</dbReference>
<keyword evidence="4" id="KW-0804">Transcription</keyword>
<dbReference type="Proteomes" id="UP001153404">
    <property type="component" value="Unassembled WGS sequence"/>
</dbReference>
<dbReference type="SUPFAM" id="SSF46785">
    <property type="entry name" value="Winged helix' DNA-binding domain"/>
    <property type="match status" value="1"/>
</dbReference>
<organism evidence="6 7">
    <name type="scientific">Cohnella rhizosphaerae</name>
    <dbReference type="NCBI Taxonomy" id="1457232"/>
    <lineage>
        <taxon>Bacteria</taxon>
        <taxon>Bacillati</taxon>
        <taxon>Bacillota</taxon>
        <taxon>Bacilli</taxon>
        <taxon>Bacillales</taxon>
        <taxon>Paenibacillaceae</taxon>
        <taxon>Cohnella</taxon>
    </lineage>
</organism>
<dbReference type="PANTHER" id="PTHR30419:SF8">
    <property type="entry name" value="NITROGEN ASSIMILATION TRANSCRIPTIONAL ACTIVATOR-RELATED"/>
    <property type="match status" value="1"/>
</dbReference>
<keyword evidence="3" id="KW-0238">DNA-binding</keyword>
<evidence type="ECO:0000256" key="1">
    <source>
        <dbReference type="ARBA" id="ARBA00009437"/>
    </source>
</evidence>
<dbReference type="RefSeq" id="WP_277537099.1">
    <property type="nucleotide sequence ID" value="NZ_JAPDIA010000008.1"/>
</dbReference>
<dbReference type="AlphaFoldDB" id="A0A9X4KYJ5"/>
<evidence type="ECO:0000256" key="2">
    <source>
        <dbReference type="ARBA" id="ARBA00023015"/>
    </source>
</evidence>
<dbReference type="GO" id="GO:0003677">
    <property type="term" value="F:DNA binding"/>
    <property type="evidence" value="ECO:0007669"/>
    <property type="project" value="UniProtKB-KW"/>
</dbReference>
<evidence type="ECO:0000256" key="3">
    <source>
        <dbReference type="ARBA" id="ARBA00023125"/>
    </source>
</evidence>
<dbReference type="PROSITE" id="PS50931">
    <property type="entry name" value="HTH_LYSR"/>
    <property type="match status" value="1"/>
</dbReference>
<accession>A0A9X4KYJ5</accession>
<keyword evidence="7" id="KW-1185">Reference proteome</keyword>
<feature type="domain" description="HTH lysR-type" evidence="5">
    <location>
        <begin position="1"/>
        <end position="58"/>
    </location>
</feature>
<evidence type="ECO:0000313" key="7">
    <source>
        <dbReference type="Proteomes" id="UP001153404"/>
    </source>
</evidence>
<dbReference type="InterPro" id="IPR036390">
    <property type="entry name" value="WH_DNA-bd_sf"/>
</dbReference>
<comment type="caution">
    <text evidence="6">The sequence shown here is derived from an EMBL/GenBank/DDBJ whole genome shotgun (WGS) entry which is preliminary data.</text>
</comment>
<evidence type="ECO:0000256" key="4">
    <source>
        <dbReference type="ARBA" id="ARBA00023163"/>
    </source>
</evidence>
<dbReference type="GO" id="GO:0005829">
    <property type="term" value="C:cytosol"/>
    <property type="evidence" value="ECO:0007669"/>
    <property type="project" value="TreeGrafter"/>
</dbReference>
<gene>
    <name evidence="6" type="ORF">OMP40_31250</name>
</gene>
<dbReference type="SUPFAM" id="SSF53850">
    <property type="entry name" value="Periplasmic binding protein-like II"/>
    <property type="match status" value="1"/>
</dbReference>
<proteinExistence type="inferred from homology"/>
<name>A0A9X4KYJ5_9BACL</name>
<dbReference type="CDD" id="cd08438">
    <property type="entry name" value="PBP2_CidR"/>
    <property type="match status" value="1"/>
</dbReference>
<evidence type="ECO:0000313" key="6">
    <source>
        <dbReference type="EMBL" id="MDG0813272.1"/>
    </source>
</evidence>
<sequence length="297" mass="32598">MDIRHLEAVAEIAKRGSFTLAADALHIAQPTLSKTVIQLEEELGVLLFSREGKRPKLTEAGEAVLRYGGPILSQMDALHRELADLSELRQGTLRLGLPPMAGSHFFPAVVGEYKRQYPGVAIRLSESGANRLDGDLRAGLLDVGVLLTPTDDRFYDSFTVIDDRMQVVLPAGHRLADRPSLALAELADEPFVLFRADFALHGRIMDACRTAGYKPNIVAESSQWDFIGQMVGEGLGIALLPATICAQLRPERVRAVELAPPGLPWRLVMAWRREGYLPLAAKAWIALARELFARSTA</sequence>
<evidence type="ECO:0000259" key="5">
    <source>
        <dbReference type="PROSITE" id="PS50931"/>
    </source>
</evidence>
<dbReference type="FunFam" id="1.10.10.10:FF:000001">
    <property type="entry name" value="LysR family transcriptional regulator"/>
    <property type="match status" value="1"/>
</dbReference>